<dbReference type="SMART" id="SM00421">
    <property type="entry name" value="HTH_LUXR"/>
    <property type="match status" value="1"/>
</dbReference>
<dbReference type="EMBL" id="JACVVD010000002">
    <property type="protein sequence ID" value="MBD0380052.1"/>
    <property type="molecule type" value="Genomic_DNA"/>
</dbReference>
<dbReference type="Proteomes" id="UP000650466">
    <property type="component" value="Unassembled WGS sequence"/>
</dbReference>
<keyword evidence="3" id="KW-0804">Transcription</keyword>
<dbReference type="InterPro" id="IPR036388">
    <property type="entry name" value="WH-like_DNA-bd_sf"/>
</dbReference>
<evidence type="ECO:0000256" key="3">
    <source>
        <dbReference type="ARBA" id="ARBA00023163"/>
    </source>
</evidence>
<dbReference type="PANTHER" id="PTHR44688">
    <property type="entry name" value="DNA-BINDING TRANSCRIPTIONAL ACTIVATOR DEVR_DOSR"/>
    <property type="match status" value="1"/>
</dbReference>
<dbReference type="SUPFAM" id="SSF50475">
    <property type="entry name" value="FMN-binding split barrel"/>
    <property type="match status" value="1"/>
</dbReference>
<evidence type="ECO:0000256" key="2">
    <source>
        <dbReference type="ARBA" id="ARBA00023125"/>
    </source>
</evidence>
<dbReference type="PROSITE" id="PS50043">
    <property type="entry name" value="HTH_LUXR_2"/>
    <property type="match status" value="1"/>
</dbReference>
<evidence type="ECO:0000313" key="6">
    <source>
        <dbReference type="Proteomes" id="UP000650466"/>
    </source>
</evidence>
<dbReference type="InterPro" id="IPR016032">
    <property type="entry name" value="Sig_transdc_resp-reg_C-effctor"/>
</dbReference>
<sequence length="233" mass="26313">MLPSQVLPAFQGVFPSTIVTSSLNGIPNITNLSRVWHLDHEHVAIANQLLLKTASNLYVNPLALIKIVNPYDLQHWELTVSYIRSNVEDPLVESMRDDIRTVSWMAGIPNSDNVRSAMIFNVLSVRKCLEETQHLTVVPELFVRQVIERSKLEWAKSTDPFHTVLSARERQVSQYVAKGHTNAEIAKALFVSPRTVTTHMERIFQKLNLTSRSALTRYVVEKGLLTDNDSGTP</sequence>
<dbReference type="PRINTS" id="PR00038">
    <property type="entry name" value="HTHLUXR"/>
</dbReference>
<keyword evidence="6" id="KW-1185">Reference proteome</keyword>
<evidence type="ECO:0000313" key="5">
    <source>
        <dbReference type="EMBL" id="MBD0380052.1"/>
    </source>
</evidence>
<gene>
    <name evidence="5" type="ORF">ICC18_08010</name>
</gene>
<dbReference type="Gene3D" id="2.30.110.10">
    <property type="entry name" value="Electron Transport, Fmn-binding Protein, Chain A"/>
    <property type="match status" value="1"/>
</dbReference>
<dbReference type="AlphaFoldDB" id="A0A926QJ59"/>
<proteinExistence type="predicted"/>
<dbReference type="RefSeq" id="WP_188173819.1">
    <property type="nucleotide sequence ID" value="NZ_JACVVD010000002.1"/>
</dbReference>
<dbReference type="CDD" id="cd06170">
    <property type="entry name" value="LuxR_C_like"/>
    <property type="match status" value="1"/>
</dbReference>
<dbReference type="Gene3D" id="1.10.10.10">
    <property type="entry name" value="Winged helix-like DNA-binding domain superfamily/Winged helix DNA-binding domain"/>
    <property type="match status" value="1"/>
</dbReference>
<dbReference type="GO" id="GO:0006355">
    <property type="term" value="P:regulation of DNA-templated transcription"/>
    <property type="evidence" value="ECO:0007669"/>
    <property type="project" value="InterPro"/>
</dbReference>
<evidence type="ECO:0000259" key="4">
    <source>
        <dbReference type="PROSITE" id="PS50043"/>
    </source>
</evidence>
<protein>
    <submittedName>
        <fullName evidence="5">Response regulator transcription factor</fullName>
    </submittedName>
</protein>
<dbReference type="InterPro" id="IPR012349">
    <property type="entry name" value="Split_barrel_FMN-bd"/>
</dbReference>
<feature type="domain" description="HTH luxR-type" evidence="4">
    <location>
        <begin position="157"/>
        <end position="223"/>
    </location>
</feature>
<dbReference type="PROSITE" id="PS00622">
    <property type="entry name" value="HTH_LUXR_1"/>
    <property type="match status" value="1"/>
</dbReference>
<organism evidence="5 6">
    <name type="scientific">Paenibacillus sedimenti</name>
    <dbReference type="NCBI Taxonomy" id="2770274"/>
    <lineage>
        <taxon>Bacteria</taxon>
        <taxon>Bacillati</taxon>
        <taxon>Bacillota</taxon>
        <taxon>Bacilli</taxon>
        <taxon>Bacillales</taxon>
        <taxon>Paenibacillaceae</taxon>
        <taxon>Paenibacillus</taxon>
    </lineage>
</organism>
<dbReference type="PANTHER" id="PTHR44688:SF16">
    <property type="entry name" value="DNA-BINDING TRANSCRIPTIONAL ACTIVATOR DEVR_DOSR"/>
    <property type="match status" value="1"/>
</dbReference>
<dbReference type="GO" id="GO:0003677">
    <property type="term" value="F:DNA binding"/>
    <property type="evidence" value="ECO:0007669"/>
    <property type="project" value="UniProtKB-KW"/>
</dbReference>
<dbReference type="Pfam" id="PF00196">
    <property type="entry name" value="GerE"/>
    <property type="match status" value="1"/>
</dbReference>
<keyword evidence="1" id="KW-0805">Transcription regulation</keyword>
<keyword evidence="2" id="KW-0238">DNA-binding</keyword>
<dbReference type="SUPFAM" id="SSF46894">
    <property type="entry name" value="C-terminal effector domain of the bipartite response regulators"/>
    <property type="match status" value="1"/>
</dbReference>
<evidence type="ECO:0000256" key="1">
    <source>
        <dbReference type="ARBA" id="ARBA00023015"/>
    </source>
</evidence>
<dbReference type="InterPro" id="IPR000792">
    <property type="entry name" value="Tscrpt_reg_LuxR_C"/>
</dbReference>
<accession>A0A926QJ59</accession>
<reference evidence="5" key="1">
    <citation type="submission" date="2020-09" db="EMBL/GenBank/DDBJ databases">
        <title>Draft Genome Sequence of Paenibacillus sp. WST5.</title>
        <authorList>
            <person name="Bao Z."/>
        </authorList>
    </citation>
    <scope>NUCLEOTIDE SEQUENCE</scope>
    <source>
        <strain evidence="5">WST5</strain>
    </source>
</reference>
<name>A0A926QJ59_9BACL</name>
<comment type="caution">
    <text evidence="5">The sequence shown here is derived from an EMBL/GenBank/DDBJ whole genome shotgun (WGS) entry which is preliminary data.</text>
</comment>